<comment type="subcellular location">
    <subcellularLocation>
        <location evidence="1">Membrane</location>
        <topology evidence="1">Multi-pass membrane protein</topology>
    </subcellularLocation>
</comment>
<feature type="compositionally biased region" description="Acidic residues" evidence="5">
    <location>
        <begin position="247"/>
        <end position="263"/>
    </location>
</feature>
<evidence type="ECO:0000256" key="1">
    <source>
        <dbReference type="ARBA" id="ARBA00004141"/>
    </source>
</evidence>
<dbReference type="PANTHER" id="PTHR23423">
    <property type="entry name" value="ORGANIC SOLUTE TRANSPORTER-RELATED"/>
    <property type="match status" value="1"/>
</dbReference>
<evidence type="ECO:0000313" key="7">
    <source>
        <dbReference type="Proteomes" id="UP000023152"/>
    </source>
</evidence>
<dbReference type="InterPro" id="IPR005178">
    <property type="entry name" value="Ostalpha/TMEM184C"/>
</dbReference>
<keyword evidence="3" id="KW-1133">Transmembrane helix</keyword>
<proteinExistence type="predicted"/>
<feature type="compositionally biased region" description="Basic and acidic residues" evidence="5">
    <location>
        <begin position="177"/>
        <end position="189"/>
    </location>
</feature>
<accession>X6MYL7</accession>
<gene>
    <name evidence="6" type="ORF">RFI_18364</name>
</gene>
<protein>
    <recommendedName>
        <fullName evidence="8">Transmembrane protein</fullName>
    </recommendedName>
</protein>
<evidence type="ECO:0000313" key="6">
    <source>
        <dbReference type="EMBL" id="ETO18881.1"/>
    </source>
</evidence>
<keyword evidence="4" id="KW-0472">Membrane</keyword>
<name>X6MYL7_RETFI</name>
<dbReference type="GO" id="GO:0016020">
    <property type="term" value="C:membrane"/>
    <property type="evidence" value="ECO:0007669"/>
    <property type="project" value="UniProtKB-SubCell"/>
</dbReference>
<sequence>WFQLVVYNIAYTLALYGLMLFYMAVRSDIRAFSPVRKFFAVKIVIFATYWQGLAVTIAPGMTVEHAMKWNDFILCVEMSVFAFIHMRSFPWWEFKTGIPEIKDRRDKMGKGCTPFLLKNKKKNKLDNNKVTLGKHNKKVLSFKDVGLHNRFFFSQTLEGKADSWQALQEKAANPSLARDEEHDDKETNPHTHPQHKQSTAKKTNEKTRETDLTPSDTINDHAPNGPELQQQLLMQKTKGSSSSDEHDNSDDVEERQWSDEESDGLMQGKWAHITDSQRRNADNLDNNDPKQTGVTVLNIMDTSSVLHFSFFHSPPLLRTRRRGGGLFKKKKMNFVGGGGGVDGEYLTDDNTKHSNIISGKKNFE</sequence>
<dbReference type="OrthoDB" id="5348404at2759"/>
<evidence type="ECO:0000256" key="4">
    <source>
        <dbReference type="ARBA" id="ARBA00023136"/>
    </source>
</evidence>
<evidence type="ECO:0000256" key="3">
    <source>
        <dbReference type="ARBA" id="ARBA00022989"/>
    </source>
</evidence>
<dbReference type="EMBL" id="ASPP01014298">
    <property type="protein sequence ID" value="ETO18881.1"/>
    <property type="molecule type" value="Genomic_DNA"/>
</dbReference>
<keyword evidence="7" id="KW-1185">Reference proteome</keyword>
<feature type="compositionally biased region" description="Polar residues" evidence="5">
    <location>
        <begin position="227"/>
        <end position="239"/>
    </location>
</feature>
<feature type="compositionally biased region" description="Basic and acidic residues" evidence="5">
    <location>
        <begin position="202"/>
        <end position="211"/>
    </location>
</feature>
<dbReference type="Proteomes" id="UP000023152">
    <property type="component" value="Unassembled WGS sequence"/>
</dbReference>
<dbReference type="AlphaFoldDB" id="X6MYL7"/>
<reference evidence="6 7" key="1">
    <citation type="journal article" date="2013" name="Curr. Biol.">
        <title>The Genome of the Foraminiferan Reticulomyxa filosa.</title>
        <authorList>
            <person name="Glockner G."/>
            <person name="Hulsmann N."/>
            <person name="Schleicher M."/>
            <person name="Noegel A.A."/>
            <person name="Eichinger L."/>
            <person name="Gallinger C."/>
            <person name="Pawlowski J."/>
            <person name="Sierra R."/>
            <person name="Euteneuer U."/>
            <person name="Pillet L."/>
            <person name="Moustafa A."/>
            <person name="Platzer M."/>
            <person name="Groth M."/>
            <person name="Szafranski K."/>
            <person name="Schliwa M."/>
        </authorList>
    </citation>
    <scope>NUCLEOTIDE SEQUENCE [LARGE SCALE GENOMIC DNA]</scope>
</reference>
<keyword evidence="2" id="KW-0812">Transmembrane</keyword>
<feature type="non-terminal residue" evidence="6">
    <location>
        <position position="1"/>
    </location>
</feature>
<feature type="region of interest" description="Disordered" evidence="5">
    <location>
        <begin position="171"/>
        <end position="267"/>
    </location>
</feature>
<organism evidence="6 7">
    <name type="scientific">Reticulomyxa filosa</name>
    <dbReference type="NCBI Taxonomy" id="46433"/>
    <lineage>
        <taxon>Eukaryota</taxon>
        <taxon>Sar</taxon>
        <taxon>Rhizaria</taxon>
        <taxon>Retaria</taxon>
        <taxon>Foraminifera</taxon>
        <taxon>Monothalamids</taxon>
        <taxon>Reticulomyxidae</taxon>
        <taxon>Reticulomyxa</taxon>
    </lineage>
</organism>
<evidence type="ECO:0000256" key="5">
    <source>
        <dbReference type="SAM" id="MobiDB-lite"/>
    </source>
</evidence>
<dbReference type="Pfam" id="PF03619">
    <property type="entry name" value="Solute_trans_a"/>
    <property type="match status" value="1"/>
</dbReference>
<comment type="caution">
    <text evidence="6">The sequence shown here is derived from an EMBL/GenBank/DDBJ whole genome shotgun (WGS) entry which is preliminary data.</text>
</comment>
<evidence type="ECO:0000256" key="2">
    <source>
        <dbReference type="ARBA" id="ARBA00022692"/>
    </source>
</evidence>
<evidence type="ECO:0008006" key="8">
    <source>
        <dbReference type="Google" id="ProtNLM"/>
    </source>
</evidence>